<dbReference type="PIRSF" id="PIRSF028304">
    <property type="entry name" value="UCP028304"/>
    <property type="match status" value="1"/>
</dbReference>
<gene>
    <name evidence="1" type="ORF">NK6_7683</name>
</gene>
<proteinExistence type="predicted"/>
<dbReference type="Pfam" id="PF05947">
    <property type="entry name" value="T6SS_TssF"/>
    <property type="match status" value="1"/>
</dbReference>
<accession>A0A0E4FYQ7</accession>
<dbReference type="Proteomes" id="UP000063308">
    <property type="component" value="Chromosome"/>
</dbReference>
<organism evidence="1 2">
    <name type="scientific">Bradyrhizobium diazoefficiens</name>
    <dbReference type="NCBI Taxonomy" id="1355477"/>
    <lineage>
        <taxon>Bacteria</taxon>
        <taxon>Pseudomonadati</taxon>
        <taxon>Pseudomonadota</taxon>
        <taxon>Alphaproteobacteria</taxon>
        <taxon>Hyphomicrobiales</taxon>
        <taxon>Nitrobacteraceae</taxon>
        <taxon>Bradyrhizobium</taxon>
    </lineage>
</organism>
<evidence type="ECO:0008006" key="3">
    <source>
        <dbReference type="Google" id="ProtNLM"/>
    </source>
</evidence>
<sequence length="655" mass="73508">MNREFLDFYNRELSLLYEQAGDFAEEYPGIAERLGGLIRDRSDPMITGLLEGAAFLAARVQLKLKHEFPEFTANLLEQLVPNYLAPTPSAMLVTARPPYADPALRDGKKIVRGAYFDATYRERERSLSCRFRLCRDIVLWPFDVTSAEYFSTAGTLQALGIPVGGDVIAGLKLSLTHRTAARLDEELPDAEARAKPETWFAGCRVSELSIYLSGAESDAIALYEQLISNCKGVYFRHLDDFGDPVVTRAPHDCVQQIGFDENESLFPNDNRIFRGSELLREYFMFPRKFLGINLTGLRSVMSRLRSKSIDIVFAFDEHNSRLAASVRPETFRLYTAPAINLFEKTSDRIPVKSNTYEYHVVPDRSRYLEYEPHQVLEVYAHLPAEKDKRPVRPLYSAAVDRTSGSVDGLYFTVRRLPRRRTVEEKTYGTSSDYTGTDMFLSLLEPGELSGGGSVAELSVRALCSNRHLTEHLPVGQGGADFRLLDDTSLDLMCVAGPTPPREPVVAQLRSRSEIANSGIVSWRLINMLSLNYLGLVERGGGKNAGALREMLALFADQFDDATERKIRGVRSIESRPVVRRVRERTGSGAARGLEITVTLDEKAFEGSGVFLLGAILERFFADYSGFNTFTQTVISTPERGEIMRWPPRMGTRRPL</sequence>
<dbReference type="NCBIfam" id="TIGR03359">
    <property type="entry name" value="VI_chp_6"/>
    <property type="match status" value="1"/>
</dbReference>
<name>A0A0E4FYQ7_9BRAD</name>
<protein>
    <recommendedName>
        <fullName evidence="3">Type VI secretion system baseplate subunit TssF</fullName>
    </recommendedName>
</protein>
<evidence type="ECO:0000313" key="2">
    <source>
        <dbReference type="Proteomes" id="UP000063308"/>
    </source>
</evidence>
<dbReference type="PANTHER" id="PTHR35370">
    <property type="entry name" value="CYTOPLASMIC PROTEIN-RELATED-RELATED"/>
    <property type="match status" value="1"/>
</dbReference>
<dbReference type="RefSeq" id="WP_060911460.1">
    <property type="nucleotide sequence ID" value="NZ_JAFCKD010000078.1"/>
</dbReference>
<dbReference type="InterPro" id="IPR010272">
    <property type="entry name" value="T6SS_TssF"/>
</dbReference>
<reference evidence="1 2" key="1">
    <citation type="submission" date="2014-11" db="EMBL/GenBank/DDBJ databases">
        <title>Symbiosis island explosion on the genome of extra-slow-growing strains of soybean bradyrhizobia with massive insertion sequences.</title>
        <authorList>
            <person name="Iida T."/>
            <person name="Minamisawa K."/>
        </authorList>
    </citation>
    <scope>NUCLEOTIDE SEQUENCE [LARGE SCALE GENOMIC DNA]</scope>
    <source>
        <strain evidence="1 2">NK6</strain>
    </source>
</reference>
<dbReference type="PANTHER" id="PTHR35370:SF1">
    <property type="entry name" value="TYPE VI SECRETION SYSTEM COMPONENT TSSF1"/>
    <property type="match status" value="1"/>
</dbReference>
<dbReference type="EMBL" id="AP014685">
    <property type="protein sequence ID" value="BAR60834.1"/>
    <property type="molecule type" value="Genomic_DNA"/>
</dbReference>
<evidence type="ECO:0000313" key="1">
    <source>
        <dbReference type="EMBL" id="BAR60834.1"/>
    </source>
</evidence>
<dbReference type="AlphaFoldDB" id="A0A0E4FYQ7"/>